<dbReference type="SUPFAM" id="SSF52540">
    <property type="entry name" value="P-loop containing nucleoside triphosphate hydrolases"/>
    <property type="match status" value="1"/>
</dbReference>
<dbReference type="Proteomes" id="UP001500908">
    <property type="component" value="Unassembled WGS sequence"/>
</dbReference>
<gene>
    <name evidence="10" type="ORF">GCM10022402_11370</name>
</gene>
<protein>
    <submittedName>
        <fullName evidence="10">ABC transporter ATP-binding protein</fullName>
    </submittedName>
</protein>
<dbReference type="EMBL" id="BAABDD010000004">
    <property type="protein sequence ID" value="GAA3732535.1"/>
    <property type="molecule type" value="Genomic_DNA"/>
</dbReference>
<comment type="subcellular location">
    <subcellularLocation>
        <location evidence="1">Cell membrane</location>
        <topology evidence="1">Multi-pass membrane protein</topology>
    </subcellularLocation>
</comment>
<evidence type="ECO:0000256" key="6">
    <source>
        <dbReference type="ARBA" id="ARBA00023136"/>
    </source>
</evidence>
<dbReference type="SUPFAM" id="SSF90123">
    <property type="entry name" value="ABC transporter transmembrane region"/>
    <property type="match status" value="1"/>
</dbReference>
<dbReference type="InterPro" id="IPR036640">
    <property type="entry name" value="ABC1_TM_sf"/>
</dbReference>
<feature type="domain" description="ABC transmembrane type-1" evidence="9">
    <location>
        <begin position="65"/>
        <end position="353"/>
    </location>
</feature>
<evidence type="ECO:0000256" key="4">
    <source>
        <dbReference type="ARBA" id="ARBA00022840"/>
    </source>
</evidence>
<feature type="transmembrane region" description="Helical" evidence="7">
    <location>
        <begin position="207"/>
        <end position="227"/>
    </location>
</feature>
<keyword evidence="4 10" id="KW-0067">ATP-binding</keyword>
<feature type="domain" description="ABC transporter" evidence="8">
    <location>
        <begin position="387"/>
        <end position="626"/>
    </location>
</feature>
<evidence type="ECO:0000259" key="8">
    <source>
        <dbReference type="PROSITE" id="PS50893"/>
    </source>
</evidence>
<evidence type="ECO:0000313" key="11">
    <source>
        <dbReference type="Proteomes" id="UP001500908"/>
    </source>
</evidence>
<keyword evidence="11" id="KW-1185">Reference proteome</keyword>
<evidence type="ECO:0000256" key="3">
    <source>
        <dbReference type="ARBA" id="ARBA00022741"/>
    </source>
</evidence>
<dbReference type="GO" id="GO:0005524">
    <property type="term" value="F:ATP binding"/>
    <property type="evidence" value="ECO:0007669"/>
    <property type="project" value="UniProtKB-KW"/>
</dbReference>
<keyword evidence="6 7" id="KW-0472">Membrane</keyword>
<dbReference type="Gene3D" id="1.20.1560.10">
    <property type="entry name" value="ABC transporter type 1, transmembrane domain"/>
    <property type="match status" value="1"/>
</dbReference>
<evidence type="ECO:0000256" key="7">
    <source>
        <dbReference type="SAM" id="Phobius"/>
    </source>
</evidence>
<dbReference type="Pfam" id="PF00005">
    <property type="entry name" value="ABC_tran"/>
    <property type="match status" value="1"/>
</dbReference>
<proteinExistence type="predicted"/>
<evidence type="ECO:0000256" key="2">
    <source>
        <dbReference type="ARBA" id="ARBA00022692"/>
    </source>
</evidence>
<dbReference type="Gene3D" id="3.40.50.300">
    <property type="entry name" value="P-loop containing nucleotide triphosphate hydrolases"/>
    <property type="match status" value="1"/>
</dbReference>
<sequence length="647" mass="70319">MLRFFRRNKTRTEPKVDLPELAGSRYFPWVADLERMSFWRMAARLPSLMATALRWSWRASPRDTLVALVCNTAAGVLSGFVLVAITGVLHSLFANGPTPERIQAALPALLAAGAATVGRSALTSAAIWAQGRLSPQVDRVLQIELMTLVSQVKLESFDDSDYCDAIYRARDRGIFEARNMTDYTVDIITEIVGLVAVASVVTVLHPVLLPLLALTVLPAGWAAVRAARMRYTQLRRLSATNRHRYILGDMVSQRDAAAELRAYNMAPSLLAEYRRIASYVQQVMLAIVRRQTTTRATGDAVGGLVTLFTYLALLALLVQGLMPLAVAGAAYLALGRGKAALDRLVTAVNSCYEAGLYFADLLEACTESRRRTPAPAPNSLPSPLEQLTVTGVTFTYPGAQSPALNGVDLTLARGEVVALVGENGSGKTTLATLIAGLYTPQHGTIAWNGRDITTIDAHQLRERIATMRQDYTQWPFNARRNITMATDADTDPHRLQRALDLSGADEVIAGLDYGLDTLLDKRFAHGADLSGGQKQRIAAARGLYRQGDLLIADEPTAALDARAEKHLFDTLQAAAQGAAVLLITHRLASVRMADRIYVLEHGRVVENGTHDDLMGLDGLYAELYQLQADAYRAGGEALPQMSQPTQG</sequence>
<dbReference type="PROSITE" id="PS50893">
    <property type="entry name" value="ABC_TRANSPORTER_2"/>
    <property type="match status" value="1"/>
</dbReference>
<feature type="transmembrane region" description="Helical" evidence="7">
    <location>
        <begin position="65"/>
        <end position="93"/>
    </location>
</feature>
<dbReference type="PANTHER" id="PTHR43394">
    <property type="entry name" value="ATP-DEPENDENT PERMEASE MDL1, MITOCHONDRIAL"/>
    <property type="match status" value="1"/>
</dbReference>
<keyword evidence="2 7" id="KW-0812">Transmembrane</keyword>
<dbReference type="InterPro" id="IPR003593">
    <property type="entry name" value="AAA+_ATPase"/>
</dbReference>
<dbReference type="InterPro" id="IPR027417">
    <property type="entry name" value="P-loop_NTPase"/>
</dbReference>
<name>A0ABP7F6U6_9ACTN</name>
<dbReference type="RefSeq" id="WP_344968046.1">
    <property type="nucleotide sequence ID" value="NZ_BAABDD010000004.1"/>
</dbReference>
<dbReference type="PANTHER" id="PTHR43394:SF1">
    <property type="entry name" value="ATP-BINDING CASSETTE SUB-FAMILY B MEMBER 10, MITOCHONDRIAL"/>
    <property type="match status" value="1"/>
</dbReference>
<evidence type="ECO:0000256" key="5">
    <source>
        <dbReference type="ARBA" id="ARBA00022989"/>
    </source>
</evidence>
<accession>A0ABP7F6U6</accession>
<keyword evidence="3" id="KW-0547">Nucleotide-binding</keyword>
<dbReference type="PROSITE" id="PS50929">
    <property type="entry name" value="ABC_TM1F"/>
    <property type="match status" value="1"/>
</dbReference>
<comment type="caution">
    <text evidence="10">The sequence shown here is derived from an EMBL/GenBank/DDBJ whole genome shotgun (WGS) entry which is preliminary data.</text>
</comment>
<dbReference type="InterPro" id="IPR011527">
    <property type="entry name" value="ABC1_TM_dom"/>
</dbReference>
<dbReference type="InterPro" id="IPR039421">
    <property type="entry name" value="Type_1_exporter"/>
</dbReference>
<evidence type="ECO:0000313" key="10">
    <source>
        <dbReference type="EMBL" id="GAA3732535.1"/>
    </source>
</evidence>
<feature type="transmembrane region" description="Helical" evidence="7">
    <location>
        <begin position="310"/>
        <end position="334"/>
    </location>
</feature>
<evidence type="ECO:0000256" key="1">
    <source>
        <dbReference type="ARBA" id="ARBA00004651"/>
    </source>
</evidence>
<keyword evidence="5 7" id="KW-1133">Transmembrane helix</keyword>
<organism evidence="10 11">
    <name type="scientific">Salinactinospora qingdaonensis</name>
    <dbReference type="NCBI Taxonomy" id="702744"/>
    <lineage>
        <taxon>Bacteria</taxon>
        <taxon>Bacillati</taxon>
        <taxon>Actinomycetota</taxon>
        <taxon>Actinomycetes</taxon>
        <taxon>Streptosporangiales</taxon>
        <taxon>Nocardiopsidaceae</taxon>
        <taxon>Salinactinospora</taxon>
    </lineage>
</organism>
<evidence type="ECO:0000259" key="9">
    <source>
        <dbReference type="PROSITE" id="PS50929"/>
    </source>
</evidence>
<dbReference type="InterPro" id="IPR003439">
    <property type="entry name" value="ABC_transporter-like_ATP-bd"/>
</dbReference>
<reference evidence="11" key="1">
    <citation type="journal article" date="2019" name="Int. J. Syst. Evol. Microbiol.">
        <title>The Global Catalogue of Microorganisms (GCM) 10K type strain sequencing project: providing services to taxonomists for standard genome sequencing and annotation.</title>
        <authorList>
            <consortium name="The Broad Institute Genomics Platform"/>
            <consortium name="The Broad Institute Genome Sequencing Center for Infectious Disease"/>
            <person name="Wu L."/>
            <person name="Ma J."/>
        </authorList>
    </citation>
    <scope>NUCLEOTIDE SEQUENCE [LARGE SCALE GENOMIC DNA]</scope>
    <source>
        <strain evidence="11">JCM 17137</strain>
    </source>
</reference>
<dbReference type="SMART" id="SM00382">
    <property type="entry name" value="AAA"/>
    <property type="match status" value="1"/>
</dbReference>